<dbReference type="Proteomes" id="UP000035352">
    <property type="component" value="Chromosome"/>
</dbReference>
<keyword evidence="3" id="KW-1185">Reference proteome</keyword>
<dbReference type="KEGG" id="pbh:AAW51_0881"/>
<evidence type="ECO:0008006" key="4">
    <source>
        <dbReference type="Google" id="ProtNLM"/>
    </source>
</evidence>
<name>A0A0G3BE44_9BURK</name>
<dbReference type="OrthoDB" id="8549440at2"/>
<evidence type="ECO:0000256" key="1">
    <source>
        <dbReference type="SAM" id="SignalP"/>
    </source>
</evidence>
<evidence type="ECO:0000313" key="3">
    <source>
        <dbReference type="Proteomes" id="UP000035352"/>
    </source>
</evidence>
<gene>
    <name evidence="2" type="ORF">AAW51_0881</name>
</gene>
<dbReference type="RefSeq" id="WP_047193623.1">
    <property type="nucleotide sequence ID" value="NZ_CP011371.1"/>
</dbReference>
<accession>A0A0G3BE44</accession>
<dbReference type="EMBL" id="CP011371">
    <property type="protein sequence ID" value="AKJ27572.1"/>
    <property type="molecule type" value="Genomic_DNA"/>
</dbReference>
<evidence type="ECO:0000313" key="2">
    <source>
        <dbReference type="EMBL" id="AKJ27572.1"/>
    </source>
</evidence>
<keyword evidence="1" id="KW-0732">Signal</keyword>
<dbReference type="PROSITE" id="PS51257">
    <property type="entry name" value="PROKAR_LIPOPROTEIN"/>
    <property type="match status" value="1"/>
</dbReference>
<dbReference type="AlphaFoldDB" id="A0A0G3BE44"/>
<feature type="chain" id="PRO_5002551473" description="PEGA domain-containing protein" evidence="1">
    <location>
        <begin position="20"/>
        <end position="164"/>
    </location>
</feature>
<proteinExistence type="predicted"/>
<sequence length="164" mass="16832">MKHAVIIAAALVLSGCASIFSGSTQSVTISSEPAGANIVVLNRAGIQVHSGTTPATVTLNRGAGYFKSESYVVRVQKEGYAPKEVTLTGTVNGWYFGNILVGGLIGMLAIDPVTGAMYSLPSSVNATLEPSSAKTSAAPASMTIVAVEDVAPEVMKKARLIATF</sequence>
<feature type="signal peptide" evidence="1">
    <location>
        <begin position="1"/>
        <end position="19"/>
    </location>
</feature>
<organism evidence="2 3">
    <name type="scientific">Caldimonas brevitalea</name>
    <dbReference type="NCBI Taxonomy" id="413882"/>
    <lineage>
        <taxon>Bacteria</taxon>
        <taxon>Pseudomonadati</taxon>
        <taxon>Pseudomonadota</taxon>
        <taxon>Betaproteobacteria</taxon>
        <taxon>Burkholderiales</taxon>
        <taxon>Sphaerotilaceae</taxon>
        <taxon>Caldimonas</taxon>
    </lineage>
</organism>
<reference evidence="2 3" key="1">
    <citation type="submission" date="2015-05" db="EMBL/GenBank/DDBJ databases">
        <authorList>
            <person name="Tang B."/>
            <person name="Yu Y."/>
        </authorList>
    </citation>
    <scope>NUCLEOTIDE SEQUENCE [LARGE SCALE GENOMIC DNA]</scope>
    <source>
        <strain evidence="2 3">DSM 7029</strain>
    </source>
</reference>
<protein>
    <recommendedName>
        <fullName evidence="4">PEGA domain-containing protein</fullName>
    </recommendedName>
</protein>